<evidence type="ECO:0000313" key="2">
    <source>
        <dbReference type="EMBL" id="TCV20317.1"/>
    </source>
</evidence>
<keyword evidence="3" id="KW-1185">Reference proteome</keyword>
<gene>
    <name evidence="2" type="ORF">EDC17_100224</name>
</gene>
<accession>A0A4R3VZL5</accession>
<dbReference type="Pfam" id="PF11888">
    <property type="entry name" value="DUF3408"/>
    <property type="match status" value="1"/>
</dbReference>
<comment type="caution">
    <text evidence="2">The sequence shown here is derived from an EMBL/GenBank/DDBJ whole genome shotgun (WGS) entry which is preliminary data.</text>
</comment>
<organism evidence="2 3">
    <name type="scientific">Sphingobacterium alimentarium</name>
    <dbReference type="NCBI Taxonomy" id="797292"/>
    <lineage>
        <taxon>Bacteria</taxon>
        <taxon>Pseudomonadati</taxon>
        <taxon>Bacteroidota</taxon>
        <taxon>Sphingobacteriia</taxon>
        <taxon>Sphingobacteriales</taxon>
        <taxon>Sphingobacteriaceae</taxon>
        <taxon>Sphingobacterium</taxon>
    </lineage>
</organism>
<sequence length="167" mass="19904">MIDMIHEENKNQQPEKEDFSIENFLTDEKKQSFTEQQAVTHREDFVKPKVDEEAIMRVMAGEEPSETETENTKTPASNTRRMIYKPKKLTKEDYCGRFFKIPTTTASRGKSVYVRQEHHETFNRLTNIMGIDKLTIYAYLDNIIEYHFQEFGELIREIYNEKHKPLF</sequence>
<feature type="compositionally biased region" description="Basic and acidic residues" evidence="1">
    <location>
        <begin position="1"/>
        <end position="19"/>
    </location>
</feature>
<feature type="region of interest" description="Disordered" evidence="1">
    <location>
        <begin position="59"/>
        <end position="78"/>
    </location>
</feature>
<evidence type="ECO:0000313" key="3">
    <source>
        <dbReference type="Proteomes" id="UP000295197"/>
    </source>
</evidence>
<proteinExistence type="predicted"/>
<dbReference type="AlphaFoldDB" id="A0A4R3VZL5"/>
<protein>
    <submittedName>
        <fullName evidence="2">Uncharacterized protein DUF3408</fullName>
    </submittedName>
</protein>
<dbReference type="Proteomes" id="UP000295197">
    <property type="component" value="Unassembled WGS sequence"/>
</dbReference>
<dbReference type="EMBL" id="SMBZ01000002">
    <property type="protein sequence ID" value="TCV20317.1"/>
    <property type="molecule type" value="Genomic_DNA"/>
</dbReference>
<reference evidence="2 3" key="1">
    <citation type="submission" date="2019-03" db="EMBL/GenBank/DDBJ databases">
        <title>Genomic Encyclopedia of Type Strains, Phase IV (KMG-IV): sequencing the most valuable type-strain genomes for metagenomic binning, comparative biology and taxonomic classification.</title>
        <authorList>
            <person name="Goeker M."/>
        </authorList>
    </citation>
    <scope>NUCLEOTIDE SEQUENCE [LARGE SCALE GENOMIC DNA]</scope>
    <source>
        <strain evidence="2 3">DSM 22362</strain>
    </source>
</reference>
<name>A0A4R3VZL5_9SPHI</name>
<dbReference type="InterPro" id="IPR021823">
    <property type="entry name" value="DUF3408"/>
</dbReference>
<evidence type="ECO:0000256" key="1">
    <source>
        <dbReference type="SAM" id="MobiDB-lite"/>
    </source>
</evidence>
<feature type="region of interest" description="Disordered" evidence="1">
    <location>
        <begin position="1"/>
        <end position="46"/>
    </location>
</feature>